<dbReference type="HOGENOM" id="CLU_023389_0_0_0"/>
<dbReference type="Proteomes" id="UP000010467">
    <property type="component" value="Chromosome"/>
</dbReference>
<evidence type="ECO:0000313" key="3">
    <source>
        <dbReference type="Proteomes" id="UP000010467"/>
    </source>
</evidence>
<sequence length="616" mass="66839">MSSPPSPAPLRLARRLLLTLLLVSLIPALLLGWSRVRYEQNSRTVAIVMDYAALVSQARGLGRDSGELLAEYRALGVNGVALMEETVQTRIARGEIIARTGAELYADFPGKGFDPSWTYLRSVQPGAAEAIRERYVYRTRNVELEGKQWIGWPVDITGLAAGPNIRLIDSLKAGGFQVVYRPYDSTAARDVASDWPDVPFIAFNGLKVVGADSPERLKLVDERLGARVPAIIEMNPQKGMAALIENRPAIRMFSIRPEWQELLRPDELASKFVLAARERSHRLLFVRPFQTVDDTRDFLTRVKGGLDRADISIGAPAVADYSPNGTLRVLSLFGPLIALALLALSYPLTRLGMLIALGTVALVVVVNLKSPLGAGALLAAVVFPALGFVMRRHRPTDWLIATGFSLMGVAFVAALGADRLSMLGLDPFRGVSLTLIMPLGLFALSLLPRQDIRKTLSDLYHYPLRLGDVAIIVVALAAIALMVLRRGNTPAVGVSDAETRVRALLQDNLIRPRFKEIVGHPLAILGLSGRLPPYFTSLLLMGGVVAQASVLNTFAHFHTPLLISLQRVVNGVAIGGLIGFVLLPLLAWGIKVMRGGPKSADTLRPPTRSQAVKGTD</sequence>
<keyword evidence="1" id="KW-0812">Transmembrane</keyword>
<dbReference type="Pfam" id="PF18949">
    <property type="entry name" value="DUF5693"/>
    <property type="match status" value="1"/>
</dbReference>
<reference evidence="3" key="1">
    <citation type="submission" date="2012-03" db="EMBL/GenBank/DDBJ databases">
        <title>Complete sequence of chromosome of Deinococcus peraridilitoris DSM 19664.</title>
        <authorList>
            <person name="Lucas S."/>
            <person name="Copeland A."/>
            <person name="Lapidus A."/>
            <person name="Glavina del Rio T."/>
            <person name="Dalin E."/>
            <person name="Tice H."/>
            <person name="Bruce D."/>
            <person name="Goodwin L."/>
            <person name="Pitluck S."/>
            <person name="Peters L."/>
            <person name="Mikhailova N."/>
            <person name="Lu M."/>
            <person name="Kyrpides N."/>
            <person name="Mavromatis K."/>
            <person name="Ivanova N."/>
            <person name="Brettin T."/>
            <person name="Detter J.C."/>
            <person name="Han C."/>
            <person name="Larimer F."/>
            <person name="Land M."/>
            <person name="Hauser L."/>
            <person name="Markowitz V."/>
            <person name="Cheng J.-F."/>
            <person name="Hugenholtz P."/>
            <person name="Woyke T."/>
            <person name="Wu D."/>
            <person name="Pukall R."/>
            <person name="Steenblock K."/>
            <person name="Brambilla E."/>
            <person name="Klenk H.-P."/>
            <person name="Eisen J.A."/>
        </authorList>
    </citation>
    <scope>NUCLEOTIDE SEQUENCE [LARGE SCALE GENOMIC DNA]</scope>
    <source>
        <strain evidence="3">DSM 19664 / LMG 22246 / CIP 109416 / KR-200</strain>
    </source>
</reference>
<feature type="transmembrane region" description="Helical" evidence="1">
    <location>
        <begin position="374"/>
        <end position="391"/>
    </location>
</feature>
<feature type="transmembrane region" description="Helical" evidence="1">
    <location>
        <begin position="534"/>
        <end position="555"/>
    </location>
</feature>
<dbReference type="STRING" id="937777.Deipe_0839"/>
<dbReference type="KEGG" id="dpd:Deipe_0839"/>
<feature type="transmembrane region" description="Helical" evidence="1">
    <location>
        <begin position="398"/>
        <end position="416"/>
    </location>
</feature>
<gene>
    <name evidence="2" type="ordered locus">Deipe_0839</name>
</gene>
<keyword evidence="1" id="KW-1133">Transmembrane helix</keyword>
<dbReference type="eggNOG" id="ENOG502Z8QQ">
    <property type="taxonomic scope" value="Bacteria"/>
</dbReference>
<name>K9ZXL9_DEIPD</name>
<dbReference type="AlphaFoldDB" id="K9ZXL9"/>
<feature type="transmembrane region" description="Helical" evidence="1">
    <location>
        <begin position="428"/>
        <end position="447"/>
    </location>
</feature>
<evidence type="ECO:0000313" key="2">
    <source>
        <dbReference type="EMBL" id="AFZ66413.1"/>
    </source>
</evidence>
<keyword evidence="1" id="KW-0472">Membrane</keyword>
<accession>K9ZXL9</accession>
<keyword evidence="3" id="KW-1185">Reference proteome</keyword>
<dbReference type="EMBL" id="CP003382">
    <property type="protein sequence ID" value="AFZ66413.1"/>
    <property type="molecule type" value="Genomic_DNA"/>
</dbReference>
<feature type="transmembrane region" description="Helical" evidence="1">
    <location>
        <begin position="567"/>
        <end position="590"/>
    </location>
</feature>
<dbReference type="InterPro" id="IPR043748">
    <property type="entry name" value="DUF5693"/>
</dbReference>
<organism evidence="2 3">
    <name type="scientific">Deinococcus peraridilitoris (strain DSM 19664 / LMG 22246 / CIP 109416 / KR-200)</name>
    <dbReference type="NCBI Taxonomy" id="937777"/>
    <lineage>
        <taxon>Bacteria</taxon>
        <taxon>Thermotogati</taxon>
        <taxon>Deinococcota</taxon>
        <taxon>Deinococci</taxon>
        <taxon>Deinococcales</taxon>
        <taxon>Deinococcaceae</taxon>
        <taxon>Deinococcus</taxon>
    </lineage>
</organism>
<evidence type="ECO:0000256" key="1">
    <source>
        <dbReference type="SAM" id="Phobius"/>
    </source>
</evidence>
<protein>
    <submittedName>
        <fullName evidence="2">Uncharacterized protein</fullName>
    </submittedName>
</protein>
<feature type="transmembrane region" description="Helical" evidence="1">
    <location>
        <begin position="459"/>
        <end position="484"/>
    </location>
</feature>
<dbReference type="PATRIC" id="fig|937777.3.peg.846"/>
<proteinExistence type="predicted"/>
<feature type="transmembrane region" description="Helical" evidence="1">
    <location>
        <begin position="325"/>
        <end position="344"/>
    </location>
</feature>